<evidence type="ECO:0000313" key="5">
    <source>
        <dbReference type="EMBL" id="MCJ0742954.1"/>
    </source>
</evidence>
<comment type="caution">
    <text evidence="5">The sequence shown here is derived from an EMBL/GenBank/DDBJ whole genome shotgun (WGS) entry which is preliminary data.</text>
</comment>
<evidence type="ECO:0000256" key="3">
    <source>
        <dbReference type="SAM" id="Phobius"/>
    </source>
</evidence>
<dbReference type="SUPFAM" id="SSF56300">
    <property type="entry name" value="Metallo-dependent phosphatases"/>
    <property type="match status" value="1"/>
</dbReference>
<feature type="transmembrane region" description="Helical" evidence="3">
    <location>
        <begin position="38"/>
        <end position="62"/>
    </location>
</feature>
<dbReference type="PANTHER" id="PTHR31302:SF31">
    <property type="entry name" value="PHOSPHODIESTERASE YAEI"/>
    <property type="match status" value="1"/>
</dbReference>
<keyword evidence="2" id="KW-0378">Hydrolase</keyword>
<dbReference type="InterPro" id="IPR051158">
    <property type="entry name" value="Metallophosphoesterase_sf"/>
</dbReference>
<protein>
    <submittedName>
        <fullName evidence="5">Metallophosphoesterase</fullName>
    </submittedName>
</protein>
<dbReference type="Pfam" id="PF00149">
    <property type="entry name" value="Metallophos"/>
    <property type="match status" value="1"/>
</dbReference>
<evidence type="ECO:0000256" key="1">
    <source>
        <dbReference type="ARBA" id="ARBA00022723"/>
    </source>
</evidence>
<evidence type="ECO:0000259" key="4">
    <source>
        <dbReference type="Pfam" id="PF00149"/>
    </source>
</evidence>
<dbReference type="Proteomes" id="UP001165460">
    <property type="component" value="Unassembled WGS sequence"/>
</dbReference>
<evidence type="ECO:0000256" key="2">
    <source>
        <dbReference type="ARBA" id="ARBA00022801"/>
    </source>
</evidence>
<feature type="transmembrane region" description="Helical" evidence="3">
    <location>
        <begin position="68"/>
        <end position="90"/>
    </location>
</feature>
<keyword evidence="1" id="KW-0479">Metal-binding</keyword>
<feature type="transmembrane region" description="Helical" evidence="3">
    <location>
        <begin position="6"/>
        <end position="26"/>
    </location>
</feature>
<dbReference type="Gene3D" id="3.60.21.10">
    <property type="match status" value="1"/>
</dbReference>
<gene>
    <name evidence="5" type="ORF">MMF97_09555</name>
</gene>
<feature type="transmembrane region" description="Helical" evidence="3">
    <location>
        <begin position="123"/>
        <end position="148"/>
    </location>
</feature>
<organism evidence="5 6">
    <name type="scientific">Pedobacter montanisoli</name>
    <dbReference type="NCBI Taxonomy" id="2923277"/>
    <lineage>
        <taxon>Bacteria</taxon>
        <taxon>Pseudomonadati</taxon>
        <taxon>Bacteroidota</taxon>
        <taxon>Sphingobacteriia</taxon>
        <taxon>Sphingobacteriales</taxon>
        <taxon>Sphingobacteriaceae</taxon>
        <taxon>Pedobacter</taxon>
    </lineage>
</organism>
<keyword evidence="6" id="KW-1185">Reference proteome</keyword>
<dbReference type="PANTHER" id="PTHR31302">
    <property type="entry name" value="TRANSMEMBRANE PROTEIN WITH METALLOPHOSPHOESTERASE DOMAIN-RELATED"/>
    <property type="match status" value="1"/>
</dbReference>
<keyword evidence="3" id="KW-0472">Membrane</keyword>
<keyword evidence="3" id="KW-0812">Transmembrane</keyword>
<dbReference type="InterPro" id="IPR029052">
    <property type="entry name" value="Metallo-depent_PP-like"/>
</dbReference>
<dbReference type="EMBL" id="JALGBH010000002">
    <property type="protein sequence ID" value="MCJ0742954.1"/>
    <property type="molecule type" value="Genomic_DNA"/>
</dbReference>
<dbReference type="RefSeq" id="WP_243361883.1">
    <property type="nucleotide sequence ID" value="NZ_JALGBH010000002.1"/>
</dbReference>
<name>A0ABS9ZXC8_9SPHI</name>
<proteinExistence type="predicted"/>
<reference evidence="5" key="1">
    <citation type="submission" date="2022-03" db="EMBL/GenBank/DDBJ databases">
        <authorList>
            <person name="Woo C.Y."/>
        </authorList>
    </citation>
    <scope>NUCLEOTIDE SEQUENCE</scope>
    <source>
        <strain evidence="5">CYS-01</strain>
    </source>
</reference>
<feature type="domain" description="Calcineurin-like phosphoesterase" evidence="4">
    <location>
        <begin position="169"/>
        <end position="357"/>
    </location>
</feature>
<accession>A0ABS9ZXC8</accession>
<evidence type="ECO:0000313" key="6">
    <source>
        <dbReference type="Proteomes" id="UP001165460"/>
    </source>
</evidence>
<dbReference type="InterPro" id="IPR004843">
    <property type="entry name" value="Calcineurin-like_PHP"/>
</dbReference>
<dbReference type="CDD" id="cd07385">
    <property type="entry name" value="MPP_YkuE_C"/>
    <property type="match status" value="1"/>
</dbReference>
<sequence>MLAQFYSFCTTVIVILAIDYYSYFHLSKLKFLQAKRKFFKYLWWSTSILSLCLIFVSIFFKLPFWTEAYLTFLPLSLIIAKLFCLPFLLLKDILYVFKKLVKPKTKEEPINEKQEADLSRSEFLLKTGILVASVPLMALTGGFISGAYDYQVRHQKLRLPHLPNAFNGLKIAQISDIHSGSFYNKVAVSGGVDLLLAEKPDLIFFTGDLVNDFAAEATDYLDIFSRVKAPLGVFSILGNHDYGDYHFKRKHFFTTNPISKEQNLSDVKAIHRSLGWQLLLNESRELVVDGEKIYIIGVENWGVESPFKYGNMEMAMKDVKDKSVLKLLLSHDPSHWRGEILPLYPEIDMMFSGHTHGGQFGVRKAKYQWSPIEYKYSEWAGLYTEKNQMLYVNAGYGFLGYPGRVGILPEITIFELSNGNS</sequence>
<keyword evidence="3" id="KW-1133">Transmembrane helix</keyword>